<gene>
    <name evidence="3" type="ORF">RXV79_08195</name>
</gene>
<reference evidence="3 4" key="1">
    <citation type="submission" date="2023-10" db="EMBL/GenBank/DDBJ databases">
        <title>Bacteria for the degradation of biodegradable plastic PBAT(Polybutylene adipate terephthalate).</title>
        <authorList>
            <person name="Weon H.-Y."/>
            <person name="Yeon J."/>
        </authorList>
    </citation>
    <scope>NUCLEOTIDE SEQUENCE [LARGE SCALE GENOMIC DNA]</scope>
    <source>
        <strain evidence="3 4">SBD 7-3</strain>
    </source>
</reference>
<dbReference type="EMBL" id="CP136336">
    <property type="protein sequence ID" value="WOB10034.1"/>
    <property type="molecule type" value="Genomic_DNA"/>
</dbReference>
<dbReference type="PROSITE" id="PS50110">
    <property type="entry name" value="RESPONSE_REGULATORY"/>
    <property type="match status" value="1"/>
</dbReference>
<dbReference type="SMART" id="SM00448">
    <property type="entry name" value="REC"/>
    <property type="match status" value="1"/>
</dbReference>
<organism evidence="3 4">
    <name type="scientific">Piscinibacter gummiphilus</name>
    <dbReference type="NCBI Taxonomy" id="946333"/>
    <lineage>
        <taxon>Bacteria</taxon>
        <taxon>Pseudomonadati</taxon>
        <taxon>Pseudomonadota</taxon>
        <taxon>Betaproteobacteria</taxon>
        <taxon>Burkholderiales</taxon>
        <taxon>Sphaerotilaceae</taxon>
        <taxon>Piscinibacter</taxon>
    </lineage>
</organism>
<dbReference type="RefSeq" id="WP_316702929.1">
    <property type="nucleotide sequence ID" value="NZ_CP136336.1"/>
</dbReference>
<dbReference type="InterPro" id="IPR001789">
    <property type="entry name" value="Sig_transdc_resp-reg_receiver"/>
</dbReference>
<sequence length="128" mass="14077">MLELVMVVDDNDADLVYTEVVLRARGIARQVSCYDTAAAALARLADTRQPPVSLVLLDLNMPEMDGFAFLRAYEGQQAHPERMVPVVMLTSSPESSDRLRCTAHVCVQGYVVKPLSDDDARRLLTLAG</sequence>
<accession>A0ABZ0D5U4</accession>
<evidence type="ECO:0000313" key="4">
    <source>
        <dbReference type="Proteomes" id="UP001303946"/>
    </source>
</evidence>
<evidence type="ECO:0000256" key="1">
    <source>
        <dbReference type="PROSITE-ProRule" id="PRU00169"/>
    </source>
</evidence>
<dbReference type="Proteomes" id="UP001303946">
    <property type="component" value="Chromosome"/>
</dbReference>
<proteinExistence type="predicted"/>
<keyword evidence="4" id="KW-1185">Reference proteome</keyword>
<dbReference type="InterPro" id="IPR011006">
    <property type="entry name" value="CheY-like_superfamily"/>
</dbReference>
<dbReference type="Pfam" id="PF00072">
    <property type="entry name" value="Response_reg"/>
    <property type="match status" value="1"/>
</dbReference>
<feature type="modified residue" description="4-aspartylphosphate" evidence="1">
    <location>
        <position position="58"/>
    </location>
</feature>
<dbReference type="Gene3D" id="3.40.50.2300">
    <property type="match status" value="1"/>
</dbReference>
<feature type="domain" description="Response regulatory" evidence="2">
    <location>
        <begin position="4"/>
        <end position="128"/>
    </location>
</feature>
<dbReference type="PANTHER" id="PTHR44520">
    <property type="entry name" value="RESPONSE REGULATOR RCP1-RELATED"/>
    <property type="match status" value="1"/>
</dbReference>
<dbReference type="SUPFAM" id="SSF52172">
    <property type="entry name" value="CheY-like"/>
    <property type="match status" value="1"/>
</dbReference>
<keyword evidence="1" id="KW-0597">Phosphoprotein</keyword>
<evidence type="ECO:0000259" key="2">
    <source>
        <dbReference type="PROSITE" id="PS50110"/>
    </source>
</evidence>
<name>A0ABZ0D5U4_9BURK</name>
<evidence type="ECO:0000313" key="3">
    <source>
        <dbReference type="EMBL" id="WOB10034.1"/>
    </source>
</evidence>
<dbReference type="InterPro" id="IPR052893">
    <property type="entry name" value="TCS_response_regulator"/>
</dbReference>
<protein>
    <submittedName>
        <fullName evidence="3">Response regulator</fullName>
    </submittedName>
</protein>
<dbReference type="PANTHER" id="PTHR44520:SF2">
    <property type="entry name" value="RESPONSE REGULATOR RCP1"/>
    <property type="match status" value="1"/>
</dbReference>